<dbReference type="AlphaFoldDB" id="A0A4U5P7Y8"/>
<sequence>MKLHRVDFKNVLILLSAFCVGRIGASTEAESTGFQEFLADVFPGLVMLTDKNDTPIDEDLQEQNKVDAENVDFWVMIGLCVICGLSCSTFLTLGFLYMTETKTRATKMEDAKKKFTAKLADQLKQLQSTSEVSMNESESKATEKEKQSPAAPSVSASEAKVSETQMSGTPTASAAASVTGITATTMATNEPEKIEAVKPTLK</sequence>
<evidence type="ECO:0000256" key="1">
    <source>
        <dbReference type="SAM" id="MobiDB-lite"/>
    </source>
</evidence>
<feature type="compositionally biased region" description="Basic and acidic residues" evidence="1">
    <location>
        <begin position="137"/>
        <end position="147"/>
    </location>
</feature>
<keyword evidence="2" id="KW-1133">Transmembrane helix</keyword>
<evidence type="ECO:0000313" key="4">
    <source>
        <dbReference type="EMBL" id="TKR92063.1"/>
    </source>
</evidence>
<feature type="signal peptide" evidence="3">
    <location>
        <begin position="1"/>
        <end position="29"/>
    </location>
</feature>
<protein>
    <submittedName>
        <fullName evidence="4">Uncharacterized protein</fullName>
    </submittedName>
</protein>
<reference evidence="4" key="2">
    <citation type="journal article" date="2015" name="Genome Biol.">
        <title>Comparative genomics of Steinernema reveals deeply conserved gene regulatory networks.</title>
        <authorList>
            <person name="Dillman A.R."/>
            <person name="Macchietto M."/>
            <person name="Porter C.F."/>
            <person name="Rogers A."/>
            <person name="Williams B."/>
            <person name="Antoshechkin I."/>
            <person name="Lee M.M."/>
            <person name="Goodwin Z."/>
            <person name="Lu X."/>
            <person name="Lewis E.E."/>
            <person name="Goodrich-Blair H."/>
            <person name="Stock S.P."/>
            <person name="Adams B.J."/>
            <person name="Sternberg P.W."/>
            <person name="Mortazavi A."/>
        </authorList>
    </citation>
    <scope>NUCLEOTIDE SEQUENCE [LARGE SCALE GENOMIC DNA]</scope>
    <source>
        <strain evidence="4">ALL</strain>
    </source>
</reference>
<name>A0A4U5P7Y8_STECR</name>
<feature type="region of interest" description="Disordered" evidence="1">
    <location>
        <begin position="183"/>
        <end position="202"/>
    </location>
</feature>
<evidence type="ECO:0000256" key="2">
    <source>
        <dbReference type="SAM" id="Phobius"/>
    </source>
</evidence>
<keyword evidence="2" id="KW-0472">Membrane</keyword>
<feature type="compositionally biased region" description="Low complexity" evidence="1">
    <location>
        <begin position="148"/>
        <end position="163"/>
    </location>
</feature>
<proteinExistence type="predicted"/>
<organism evidence="4">
    <name type="scientific">Steinernema carpocapsae</name>
    <name type="common">Entomopathogenic nematode</name>
    <dbReference type="NCBI Taxonomy" id="34508"/>
    <lineage>
        <taxon>Eukaryota</taxon>
        <taxon>Metazoa</taxon>
        <taxon>Ecdysozoa</taxon>
        <taxon>Nematoda</taxon>
        <taxon>Chromadorea</taxon>
        <taxon>Rhabditida</taxon>
        <taxon>Tylenchina</taxon>
        <taxon>Panagrolaimomorpha</taxon>
        <taxon>Strongyloidoidea</taxon>
        <taxon>Steinernematidae</taxon>
        <taxon>Steinernema</taxon>
    </lineage>
</organism>
<feature type="compositionally biased region" description="Polar residues" evidence="1">
    <location>
        <begin position="126"/>
        <end position="136"/>
    </location>
</feature>
<gene>
    <name evidence="4" type="ORF">L596_006782</name>
</gene>
<keyword evidence="3" id="KW-0732">Signal</keyword>
<comment type="caution">
    <text evidence="4">The sequence shown here is derived from an EMBL/GenBank/DDBJ whole genome shotgun (WGS) entry which is preliminary data.</text>
</comment>
<reference evidence="4" key="1">
    <citation type="submission" date="2013-11" db="EMBL/GenBank/DDBJ databases">
        <authorList>
            <person name="Sternberg P."/>
            <person name="Dillman A."/>
            <person name="Macchietto M."/>
        </authorList>
    </citation>
    <scope>NUCLEOTIDE SEQUENCE</scope>
    <source>
        <strain evidence="4">ALL</strain>
    </source>
</reference>
<feature type="compositionally biased region" description="Polar residues" evidence="1">
    <location>
        <begin position="164"/>
        <end position="176"/>
    </location>
</feature>
<feature type="region of interest" description="Disordered" evidence="1">
    <location>
        <begin position="126"/>
        <end position="176"/>
    </location>
</feature>
<feature type="chain" id="PRO_5020908868" evidence="3">
    <location>
        <begin position="30"/>
        <end position="202"/>
    </location>
</feature>
<reference evidence="4" key="3">
    <citation type="journal article" date="2019" name="G3 (Bethesda)">
        <title>Hybrid Assembly of the Genome of the Entomopathogenic Nematode Steinernema carpocapsae Identifies the X-Chromosome.</title>
        <authorList>
            <person name="Serra L."/>
            <person name="Macchietto M."/>
            <person name="Macias-Munoz A."/>
            <person name="McGill C.J."/>
            <person name="Rodriguez I.M."/>
            <person name="Rodriguez B."/>
            <person name="Murad R."/>
            <person name="Mortazavi A."/>
        </authorList>
    </citation>
    <scope>NUCLEOTIDE SEQUENCE</scope>
    <source>
        <strain evidence="4">ALL</strain>
    </source>
</reference>
<evidence type="ECO:0000256" key="3">
    <source>
        <dbReference type="SAM" id="SignalP"/>
    </source>
</evidence>
<dbReference type="EMBL" id="AZBU02000002">
    <property type="protein sequence ID" value="TKR92063.1"/>
    <property type="molecule type" value="Genomic_DNA"/>
</dbReference>
<feature type="transmembrane region" description="Helical" evidence="2">
    <location>
        <begin position="73"/>
        <end position="98"/>
    </location>
</feature>
<keyword evidence="2" id="KW-0812">Transmembrane</keyword>
<accession>A0A4U5P7Y8</accession>